<keyword evidence="1" id="KW-0812">Transmembrane</keyword>
<feature type="transmembrane region" description="Helical" evidence="1">
    <location>
        <begin position="125"/>
        <end position="147"/>
    </location>
</feature>
<keyword evidence="1" id="KW-0472">Membrane</keyword>
<feature type="transmembrane region" description="Helical" evidence="1">
    <location>
        <begin position="100"/>
        <end position="119"/>
    </location>
</feature>
<feature type="transmembrane region" description="Helical" evidence="1">
    <location>
        <begin position="12"/>
        <end position="36"/>
    </location>
</feature>
<protein>
    <submittedName>
        <fullName evidence="2">Uncharacterized protein</fullName>
    </submittedName>
</protein>
<dbReference type="RefSeq" id="WP_155871519.1">
    <property type="nucleotide sequence ID" value="NZ_CP168248.1"/>
</dbReference>
<sequence length="160" mass="17298">MTTQPEAVRWAAASWWTALAINAVHQIIGGVIAFFNRGQLMAELEKRMNGQAVPEVAASVGVVMSVLFLLGFLGLFAWFVAAFRQGGRFAQLCRKTMTFVSLYLGISVITVFAIVPTSLSIPQGWFLADGCLSIACGVAAIIGLIFAQKKESLEWGVVRD</sequence>
<dbReference type="AlphaFoldDB" id="A0A6I8MG26"/>
<accession>A0A6I8MG26</accession>
<reference evidence="2 3" key="1">
    <citation type="submission" date="2019-11" db="EMBL/GenBank/DDBJ databases">
        <authorList>
            <person name="Brisse S."/>
        </authorList>
    </citation>
    <scope>NUCLEOTIDE SEQUENCE [LARGE SCALE GENOMIC DNA]</scope>
    <source>
        <strain evidence="2">FRC0190</strain>
    </source>
</reference>
<feature type="transmembrane region" description="Helical" evidence="1">
    <location>
        <begin position="56"/>
        <end position="80"/>
    </location>
</feature>
<organism evidence="2 3">
    <name type="scientific">Corynebacterium rouxii</name>
    <dbReference type="NCBI Taxonomy" id="2719119"/>
    <lineage>
        <taxon>Bacteria</taxon>
        <taxon>Bacillati</taxon>
        <taxon>Actinomycetota</taxon>
        <taxon>Actinomycetes</taxon>
        <taxon>Mycobacteriales</taxon>
        <taxon>Corynebacteriaceae</taxon>
        <taxon>Corynebacterium</taxon>
    </lineage>
</organism>
<dbReference type="KEGG" id="crf:FRC0190_00403"/>
<evidence type="ECO:0000256" key="1">
    <source>
        <dbReference type="SAM" id="Phobius"/>
    </source>
</evidence>
<evidence type="ECO:0000313" key="2">
    <source>
        <dbReference type="EMBL" id="VZH84380.1"/>
    </source>
</evidence>
<dbReference type="Proteomes" id="UP000423525">
    <property type="component" value="Chromosome"/>
</dbReference>
<evidence type="ECO:0000313" key="3">
    <source>
        <dbReference type="Proteomes" id="UP000423525"/>
    </source>
</evidence>
<gene>
    <name evidence="2" type="ORF">FRC0190_00403</name>
</gene>
<proteinExistence type="predicted"/>
<dbReference type="EMBL" id="LR738855">
    <property type="protein sequence ID" value="VZH84380.1"/>
    <property type="molecule type" value="Genomic_DNA"/>
</dbReference>
<name>A0A6I8MG26_9CORY</name>
<keyword evidence="1" id="KW-1133">Transmembrane helix</keyword>